<feature type="transmembrane region" description="Helical" evidence="1">
    <location>
        <begin position="29"/>
        <end position="48"/>
    </location>
</feature>
<evidence type="ECO:0008006" key="3">
    <source>
        <dbReference type="Google" id="ProtNLM"/>
    </source>
</evidence>
<organism evidence="2">
    <name type="scientific">mine drainage metagenome</name>
    <dbReference type="NCBI Taxonomy" id="410659"/>
    <lineage>
        <taxon>unclassified sequences</taxon>
        <taxon>metagenomes</taxon>
        <taxon>ecological metagenomes</taxon>
    </lineage>
</organism>
<dbReference type="EMBL" id="AUZZ01006604">
    <property type="protein sequence ID" value="EQD45795.1"/>
    <property type="molecule type" value="Genomic_DNA"/>
</dbReference>
<keyword evidence="1" id="KW-1133">Transmembrane helix</keyword>
<name>T1AUQ8_9ZZZZ</name>
<accession>T1AUQ8</accession>
<keyword evidence="1" id="KW-0812">Transmembrane</keyword>
<feature type="transmembrane region" description="Helical" evidence="1">
    <location>
        <begin position="84"/>
        <end position="103"/>
    </location>
</feature>
<feature type="transmembrane region" description="Helical" evidence="1">
    <location>
        <begin position="6"/>
        <end position="22"/>
    </location>
</feature>
<protein>
    <recommendedName>
        <fullName evidence="3">Prepilin type IV endopeptidase peptidase domain-containing protein</fullName>
    </recommendedName>
</protein>
<proteinExistence type="predicted"/>
<feature type="transmembrane region" description="Helical" evidence="1">
    <location>
        <begin position="123"/>
        <end position="143"/>
    </location>
</feature>
<keyword evidence="1" id="KW-0472">Membrane</keyword>
<sequence>MFTIYYLLAVFAILGFMDIAGNNTINVKYIVLFSILSIILSLAFGYYLVYLSSYYLYIVIASVVFIYLLPRLGLGDKVFLSSLFALYPFWFVLALIALAALFVKPVFALMGLFSKKKELRLPFYPFLFLSSAILLIAVNLVYYY</sequence>
<reference evidence="2" key="2">
    <citation type="journal article" date="2014" name="ISME J.">
        <title>Microbial stratification in low pH oxic and suboxic macroscopic growths along an acid mine drainage.</title>
        <authorList>
            <person name="Mendez-Garcia C."/>
            <person name="Mesa V."/>
            <person name="Sprenger R.R."/>
            <person name="Richter M."/>
            <person name="Diez M.S."/>
            <person name="Solano J."/>
            <person name="Bargiela R."/>
            <person name="Golyshina O.V."/>
            <person name="Manteca A."/>
            <person name="Ramos J.L."/>
            <person name="Gallego J.R."/>
            <person name="Llorente I."/>
            <person name="Martins Dos Santos V.A."/>
            <person name="Jensen O.N."/>
            <person name="Pelaez A.I."/>
            <person name="Sanchez J."/>
            <person name="Ferrer M."/>
        </authorList>
    </citation>
    <scope>NUCLEOTIDE SEQUENCE</scope>
</reference>
<comment type="caution">
    <text evidence="2">The sequence shown here is derived from an EMBL/GenBank/DDBJ whole genome shotgun (WGS) entry which is preliminary data.</text>
</comment>
<reference evidence="2" key="1">
    <citation type="submission" date="2013-08" db="EMBL/GenBank/DDBJ databases">
        <authorList>
            <person name="Mendez C."/>
            <person name="Richter M."/>
            <person name="Ferrer M."/>
            <person name="Sanchez J."/>
        </authorList>
    </citation>
    <scope>NUCLEOTIDE SEQUENCE</scope>
</reference>
<gene>
    <name evidence="2" type="ORF">B2A_09142</name>
</gene>
<evidence type="ECO:0000256" key="1">
    <source>
        <dbReference type="SAM" id="Phobius"/>
    </source>
</evidence>
<evidence type="ECO:0000313" key="2">
    <source>
        <dbReference type="EMBL" id="EQD45795.1"/>
    </source>
</evidence>
<dbReference type="AlphaFoldDB" id="T1AUQ8"/>
<feature type="transmembrane region" description="Helical" evidence="1">
    <location>
        <begin position="54"/>
        <end position="72"/>
    </location>
</feature>